<dbReference type="Proteomes" id="UP001320876">
    <property type="component" value="Unassembled WGS sequence"/>
</dbReference>
<organism evidence="1 2">
    <name type="scientific">Luteolibacter arcticus</name>
    <dbReference type="NCBI Taxonomy" id="1581411"/>
    <lineage>
        <taxon>Bacteria</taxon>
        <taxon>Pseudomonadati</taxon>
        <taxon>Verrucomicrobiota</taxon>
        <taxon>Verrucomicrobiia</taxon>
        <taxon>Verrucomicrobiales</taxon>
        <taxon>Verrucomicrobiaceae</taxon>
        <taxon>Luteolibacter</taxon>
    </lineage>
</organism>
<evidence type="ECO:0000313" key="1">
    <source>
        <dbReference type="EMBL" id="MCW1924986.1"/>
    </source>
</evidence>
<accession>A0ABT3GND1</accession>
<comment type="caution">
    <text evidence="1">The sequence shown here is derived from an EMBL/GenBank/DDBJ whole genome shotgun (WGS) entry which is preliminary data.</text>
</comment>
<reference evidence="1 2" key="1">
    <citation type="submission" date="2022-10" db="EMBL/GenBank/DDBJ databases">
        <title>Luteolibacter arcticus strain CCTCC AB 2014275, whole genome shotgun sequencing project.</title>
        <authorList>
            <person name="Zhao G."/>
            <person name="Shen L."/>
        </authorList>
    </citation>
    <scope>NUCLEOTIDE SEQUENCE [LARGE SCALE GENOMIC DNA]</scope>
    <source>
        <strain evidence="1 2">CCTCC AB 2014275</strain>
    </source>
</reference>
<name>A0ABT3GND1_9BACT</name>
<dbReference type="EMBL" id="JAPDDT010000011">
    <property type="protein sequence ID" value="MCW1924986.1"/>
    <property type="molecule type" value="Genomic_DNA"/>
</dbReference>
<dbReference type="RefSeq" id="WP_264489094.1">
    <property type="nucleotide sequence ID" value="NZ_JAPDDT010000011.1"/>
</dbReference>
<keyword evidence="2" id="KW-1185">Reference proteome</keyword>
<sequence>MISKRNARNATIGGIVFRYKVSTTPKSRGVYDLNITVQSVADNGRKLIVVGLIQKDPWIRPLLSPLVHWECPTVTRHEIEWLVREAIGGGWDFSTKGADFVLEASNEIFRCGFLAAQVGRTGEPRR</sequence>
<gene>
    <name evidence="1" type="ORF">OKA05_20655</name>
</gene>
<evidence type="ECO:0000313" key="2">
    <source>
        <dbReference type="Proteomes" id="UP001320876"/>
    </source>
</evidence>
<proteinExistence type="predicted"/>
<protein>
    <submittedName>
        <fullName evidence="1">Uncharacterized protein</fullName>
    </submittedName>
</protein>